<feature type="transmembrane region" description="Helical" evidence="1">
    <location>
        <begin position="41"/>
        <end position="60"/>
    </location>
</feature>
<keyword evidence="4" id="KW-1185">Reference proteome</keyword>
<dbReference type="RefSeq" id="WP_055144223.1">
    <property type="nucleotide sequence ID" value="NZ_JXSZ01000005.1"/>
</dbReference>
<keyword evidence="1" id="KW-1133">Transmembrane helix</keyword>
<sequence>MNTKNSRTILIHVISWLFIFSLPFLNFIFKPEELLSTNKVFLFIPVLFTLFLCGIFYGNLLWVAPKLLNRRFWWLYTLVVLLGFVLYYNYNIGVFRFVVIPQIPLEDRQGPGENEDWRNTFRFVFPLLFYSLTILISNILHLLNEKRREREISRKIEFQKVEAELSMLKLQISPHFLFNTLNNIRWLVRKKSEDSEESIMKLSEVLRYIIYDVDTEKVSIKKEVEHLKNYINLQSLRIQADAQVEFQVDPSAETLHIAPLLFIHFVENAFKYGVDGKNTPEIKMQIEKTANGILFTCKNKILNPGNSLENEGVGIQNVKRRLDLLYPGRHQLEIEEKDGYFKVAMQLEVNEN</sequence>
<dbReference type="EMBL" id="LGTQ01000005">
    <property type="protein sequence ID" value="KPM49792.1"/>
    <property type="molecule type" value="Genomic_DNA"/>
</dbReference>
<dbReference type="Proteomes" id="UP000050454">
    <property type="component" value="Unassembled WGS sequence"/>
</dbReference>
<accession>A0A0P7BFY3</accession>
<dbReference type="InterPro" id="IPR036890">
    <property type="entry name" value="HATPase_C_sf"/>
</dbReference>
<feature type="transmembrane region" description="Helical" evidence="1">
    <location>
        <begin position="123"/>
        <end position="143"/>
    </location>
</feature>
<evidence type="ECO:0000313" key="4">
    <source>
        <dbReference type="Proteomes" id="UP000050454"/>
    </source>
</evidence>
<keyword evidence="1" id="KW-0472">Membrane</keyword>
<dbReference type="OrthoDB" id="9792992at2"/>
<dbReference type="GO" id="GO:0000155">
    <property type="term" value="F:phosphorelay sensor kinase activity"/>
    <property type="evidence" value="ECO:0007669"/>
    <property type="project" value="InterPro"/>
</dbReference>
<organism evidence="3 4">
    <name type="scientific">Jiulongibacter sediminis</name>
    <dbReference type="NCBI Taxonomy" id="1605367"/>
    <lineage>
        <taxon>Bacteria</taxon>
        <taxon>Pseudomonadati</taxon>
        <taxon>Bacteroidota</taxon>
        <taxon>Cytophagia</taxon>
        <taxon>Cytophagales</taxon>
        <taxon>Leadbetterellaceae</taxon>
        <taxon>Jiulongibacter</taxon>
    </lineage>
</organism>
<dbReference type="InterPro" id="IPR050640">
    <property type="entry name" value="Bact_2-comp_sensor_kinase"/>
</dbReference>
<reference evidence="3 4" key="1">
    <citation type="submission" date="2015-07" db="EMBL/GenBank/DDBJ databases">
        <title>The draft genome sequence of Leadbetterella sp. JN14-9.</title>
        <authorList>
            <person name="Liu Y."/>
            <person name="Du J."/>
            <person name="Shao Z."/>
        </authorList>
    </citation>
    <scope>NUCLEOTIDE SEQUENCE [LARGE SCALE GENOMIC DNA]</scope>
    <source>
        <strain evidence="3 4">JN14-9</strain>
    </source>
</reference>
<dbReference type="PATRIC" id="fig|1605367.3.peg.2199"/>
<dbReference type="Pfam" id="PF06580">
    <property type="entry name" value="His_kinase"/>
    <property type="match status" value="1"/>
</dbReference>
<feature type="transmembrane region" description="Helical" evidence="1">
    <location>
        <begin position="72"/>
        <end position="90"/>
    </location>
</feature>
<dbReference type="AlphaFoldDB" id="A0A0P7BFY3"/>
<evidence type="ECO:0000259" key="2">
    <source>
        <dbReference type="Pfam" id="PF06580"/>
    </source>
</evidence>
<proteinExistence type="predicted"/>
<feature type="domain" description="Signal transduction histidine kinase internal region" evidence="2">
    <location>
        <begin position="163"/>
        <end position="239"/>
    </location>
</feature>
<comment type="caution">
    <text evidence="3">The sequence shown here is derived from an EMBL/GenBank/DDBJ whole genome shotgun (WGS) entry which is preliminary data.</text>
</comment>
<keyword evidence="1" id="KW-0812">Transmembrane</keyword>
<evidence type="ECO:0000313" key="3">
    <source>
        <dbReference type="EMBL" id="KPM49792.1"/>
    </source>
</evidence>
<protein>
    <recommendedName>
        <fullName evidence="2">Signal transduction histidine kinase internal region domain-containing protein</fullName>
    </recommendedName>
</protein>
<dbReference type="InterPro" id="IPR010559">
    <property type="entry name" value="Sig_transdc_His_kin_internal"/>
</dbReference>
<dbReference type="PANTHER" id="PTHR34220">
    <property type="entry name" value="SENSOR HISTIDINE KINASE YPDA"/>
    <property type="match status" value="1"/>
</dbReference>
<dbReference type="GO" id="GO:0016020">
    <property type="term" value="C:membrane"/>
    <property type="evidence" value="ECO:0007669"/>
    <property type="project" value="InterPro"/>
</dbReference>
<dbReference type="STRING" id="1605367.AFM12_04250"/>
<dbReference type="Gene3D" id="3.30.565.10">
    <property type="entry name" value="Histidine kinase-like ATPase, C-terminal domain"/>
    <property type="match status" value="1"/>
</dbReference>
<name>A0A0P7BFY3_9BACT</name>
<evidence type="ECO:0000256" key="1">
    <source>
        <dbReference type="SAM" id="Phobius"/>
    </source>
</evidence>
<feature type="transmembrane region" description="Helical" evidence="1">
    <location>
        <begin position="9"/>
        <end position="29"/>
    </location>
</feature>
<gene>
    <name evidence="3" type="ORF">AFM12_04250</name>
</gene>
<dbReference type="PANTHER" id="PTHR34220:SF7">
    <property type="entry name" value="SENSOR HISTIDINE KINASE YPDA"/>
    <property type="match status" value="1"/>
</dbReference>